<dbReference type="InterPro" id="IPR004843">
    <property type="entry name" value="Calcineurin-like_PHP"/>
</dbReference>
<dbReference type="HAMAP" id="MF_00199">
    <property type="entry name" value="ApaH"/>
    <property type="match status" value="1"/>
</dbReference>
<evidence type="ECO:0000256" key="5">
    <source>
        <dbReference type="HAMAP-Rule" id="MF_00199"/>
    </source>
</evidence>
<dbReference type="RefSeq" id="WP_077495550.1">
    <property type="nucleotide sequence ID" value="NZ_MLAG01000007.1"/>
</dbReference>
<name>A0A1V3L324_9PAST</name>
<dbReference type="CDD" id="cd07422">
    <property type="entry name" value="MPP_ApaH"/>
    <property type="match status" value="1"/>
</dbReference>
<dbReference type="NCBIfam" id="NF001204">
    <property type="entry name" value="PRK00166.1"/>
    <property type="match status" value="1"/>
</dbReference>
<comment type="similarity">
    <text evidence="2 5">Belongs to the Ap4A hydrolase family.</text>
</comment>
<dbReference type="Gene3D" id="3.60.21.10">
    <property type="match status" value="1"/>
</dbReference>
<dbReference type="SUPFAM" id="SSF56300">
    <property type="entry name" value="Metallo-dependent phosphatases"/>
    <property type="match status" value="1"/>
</dbReference>
<evidence type="ECO:0000256" key="1">
    <source>
        <dbReference type="ARBA" id="ARBA00003413"/>
    </source>
</evidence>
<dbReference type="PANTHER" id="PTHR40942:SF4">
    <property type="entry name" value="CYTOCHROME C5"/>
    <property type="match status" value="1"/>
</dbReference>
<dbReference type="EMBL" id="MLAG01000007">
    <property type="protein sequence ID" value="OOF83803.1"/>
    <property type="molecule type" value="Genomic_DNA"/>
</dbReference>
<evidence type="ECO:0000259" key="6">
    <source>
        <dbReference type="Pfam" id="PF00149"/>
    </source>
</evidence>
<evidence type="ECO:0000313" key="8">
    <source>
        <dbReference type="Proteomes" id="UP000188573"/>
    </source>
</evidence>
<proteinExistence type="inferred from homology"/>
<sequence length="275" mass="32116">MATYFVGDLHGCYDELQLLLEKVEFEPAQDKLYLVGDLVARGDKSLECLRFVKSLGNAAQTVLGNHDLHLISTALGIKKVKPKDRVERIFQAPDFEELIDWLRYQPLLVHNEKQNFVMCHAGLSPDWDLVTAKNCAEEVENVLRHGDIRNLLENMYAEQPDRWSPELEGLARLRYIINVFTRMRFCYWDHRLDFACKSPLKDAPAELTPWFNLNNPLYQEIPIIFGHWASLVDEPTPKGIYALDTGCVWNNRMMMLRWEDKQYFTQSAVKNYRTF</sequence>
<dbReference type="GO" id="GO:0008803">
    <property type="term" value="F:bis(5'-nucleosyl)-tetraphosphatase (symmetrical) activity"/>
    <property type="evidence" value="ECO:0007669"/>
    <property type="project" value="UniProtKB-UniRule"/>
</dbReference>
<dbReference type="AlphaFoldDB" id="A0A1V3L324"/>
<dbReference type="PANTHER" id="PTHR40942">
    <property type="match status" value="1"/>
</dbReference>
<evidence type="ECO:0000256" key="2">
    <source>
        <dbReference type="ARBA" id="ARBA00005419"/>
    </source>
</evidence>
<dbReference type="NCBIfam" id="TIGR00668">
    <property type="entry name" value="apaH"/>
    <property type="match status" value="1"/>
</dbReference>
<evidence type="ECO:0000256" key="4">
    <source>
        <dbReference type="ARBA" id="ARBA00049417"/>
    </source>
</evidence>
<organism evidence="7 8">
    <name type="scientific">Rodentibacter ratti</name>
    <dbReference type="NCBI Taxonomy" id="1906745"/>
    <lineage>
        <taxon>Bacteria</taxon>
        <taxon>Pseudomonadati</taxon>
        <taxon>Pseudomonadota</taxon>
        <taxon>Gammaproteobacteria</taxon>
        <taxon>Pasteurellales</taxon>
        <taxon>Pasteurellaceae</taxon>
        <taxon>Rodentibacter</taxon>
    </lineage>
</organism>
<protein>
    <recommendedName>
        <fullName evidence="5">Bis(5'-nucleosyl)-tetraphosphatase, symmetrical</fullName>
        <ecNumber evidence="5">3.6.1.41</ecNumber>
    </recommendedName>
    <alternativeName>
        <fullName evidence="5">Ap4A hydrolase</fullName>
    </alternativeName>
    <alternativeName>
        <fullName evidence="5">Diadenosine 5',5'''-P1,P4-tetraphosphate pyrophosphohydrolase</fullName>
    </alternativeName>
    <alternativeName>
        <fullName evidence="5">Diadenosine tetraphosphatase</fullName>
    </alternativeName>
</protein>
<dbReference type="EC" id="3.6.1.41" evidence="5"/>
<dbReference type="InterPro" id="IPR029052">
    <property type="entry name" value="Metallo-depent_PP-like"/>
</dbReference>
<keyword evidence="8" id="KW-1185">Reference proteome</keyword>
<comment type="caution">
    <text evidence="7">The sequence shown here is derived from an EMBL/GenBank/DDBJ whole genome shotgun (WGS) entry which is preliminary data.</text>
</comment>
<dbReference type="PIRSF" id="PIRSF000903">
    <property type="entry name" value="B5n-ttraPtase_sm"/>
    <property type="match status" value="1"/>
</dbReference>
<comment type="function">
    <text evidence="1 5">Hydrolyzes diadenosine 5',5'''-P1,P4-tetraphosphate to yield ADP.</text>
</comment>
<dbReference type="Pfam" id="PF00149">
    <property type="entry name" value="Metallophos"/>
    <property type="match status" value="1"/>
</dbReference>
<keyword evidence="3 5" id="KW-0378">Hydrolase</keyword>
<gene>
    <name evidence="5" type="primary">apaH</name>
    <name evidence="7" type="ORF">BKG92_02140</name>
</gene>
<dbReference type="Proteomes" id="UP000188573">
    <property type="component" value="Unassembled WGS sequence"/>
</dbReference>
<evidence type="ECO:0000256" key="3">
    <source>
        <dbReference type="ARBA" id="ARBA00022801"/>
    </source>
</evidence>
<feature type="domain" description="Calcineurin-like phosphoesterase" evidence="6">
    <location>
        <begin position="3"/>
        <end position="135"/>
    </location>
</feature>
<dbReference type="InterPro" id="IPR004617">
    <property type="entry name" value="ApaH"/>
</dbReference>
<comment type="catalytic activity">
    <reaction evidence="4 5">
        <text>P(1),P(4)-bis(5'-adenosyl) tetraphosphate + H2O = 2 ADP + 2 H(+)</text>
        <dbReference type="Rhea" id="RHEA:24252"/>
        <dbReference type="ChEBI" id="CHEBI:15377"/>
        <dbReference type="ChEBI" id="CHEBI:15378"/>
        <dbReference type="ChEBI" id="CHEBI:58141"/>
        <dbReference type="ChEBI" id="CHEBI:456216"/>
        <dbReference type="EC" id="3.6.1.41"/>
    </reaction>
</comment>
<accession>A0A1V3L324</accession>
<evidence type="ECO:0000313" key="7">
    <source>
        <dbReference type="EMBL" id="OOF83803.1"/>
    </source>
</evidence>
<reference evidence="7 8" key="1">
    <citation type="submission" date="2016-10" db="EMBL/GenBank/DDBJ databases">
        <title>Rodentibacter gen. nov. and new species.</title>
        <authorList>
            <person name="Christensen H."/>
        </authorList>
    </citation>
    <scope>NUCLEOTIDE SEQUENCE [LARGE SCALE GENOMIC DNA]</scope>
    <source>
        <strain evidence="7 8">Ac81</strain>
    </source>
</reference>